<dbReference type="InterPro" id="IPR010800">
    <property type="entry name" value="GRP"/>
</dbReference>
<dbReference type="GeneID" id="104604080"/>
<evidence type="ECO:0000256" key="2">
    <source>
        <dbReference type="SAM" id="SignalP"/>
    </source>
</evidence>
<evidence type="ECO:0000313" key="3">
    <source>
        <dbReference type="Proteomes" id="UP000189703"/>
    </source>
</evidence>
<organism evidence="3 4">
    <name type="scientific">Nelumbo nucifera</name>
    <name type="common">Sacred lotus</name>
    <dbReference type="NCBI Taxonomy" id="4432"/>
    <lineage>
        <taxon>Eukaryota</taxon>
        <taxon>Viridiplantae</taxon>
        <taxon>Streptophyta</taxon>
        <taxon>Embryophyta</taxon>
        <taxon>Tracheophyta</taxon>
        <taxon>Spermatophyta</taxon>
        <taxon>Magnoliopsida</taxon>
        <taxon>Proteales</taxon>
        <taxon>Nelumbonaceae</taxon>
        <taxon>Nelumbo</taxon>
    </lineage>
</organism>
<evidence type="ECO:0000313" key="4">
    <source>
        <dbReference type="RefSeq" id="XP_010266614.1"/>
    </source>
</evidence>
<dbReference type="PANTHER" id="PTHR37389:SF16">
    <property type="entry name" value="GLYCINE-RICH CELL WALL STRUCTURAL PROTEIN"/>
    <property type="match status" value="1"/>
</dbReference>
<dbReference type="PANTHER" id="PTHR37389">
    <property type="entry name" value="NODULIN-24"/>
    <property type="match status" value="1"/>
</dbReference>
<dbReference type="Proteomes" id="UP000189703">
    <property type="component" value="Unplaced"/>
</dbReference>
<protein>
    <submittedName>
        <fullName evidence="4">Uncharacterized protein LOC104604080</fullName>
    </submittedName>
</protein>
<dbReference type="AlphaFoldDB" id="A0A1U8AG76"/>
<sequence length="393" mass="40381">MGLKAFLPLAVALVLLLSSVMAASDLTDTKMEEKSQKATQTGEFKNAKYGGYGGYPGGGYGGYPGGGYGRNPGGGYGGYPGGGYGGGYCQYGCCGGGGYYGGGGGCQRCCSYAGEAADTVTEKNKPHNCIDVFKLILALPEADINHYCGLDKSTVLHHADSGGSVNVVNLLLLVFLFESNGFDGFSIGEFSLRVSTTTSNSNSPPLSSSPENGSLLSASESTSSPMIKSLKSSRDSHPSSTSASVLQWFSVRKMGFKVFLLFGLALVLLFSVEAVTRDLVETSNEEKTQKAMDKHGGYPGGGYPYPGHGGYGGHPGGGGGYGGYPGQGGYRGYPPGHGGRPGGGYPDPGHGGGYEGGHCRFGCCGGRGYHGGCKRCCSYLGQAPDSEIQGKQP</sequence>
<evidence type="ECO:0000256" key="1">
    <source>
        <dbReference type="SAM" id="MobiDB-lite"/>
    </source>
</evidence>
<name>A0A1U8AG76_NELNU</name>
<feature type="region of interest" description="Disordered" evidence="1">
    <location>
        <begin position="198"/>
        <end position="220"/>
    </location>
</feature>
<keyword evidence="3" id="KW-1185">Reference proteome</keyword>
<dbReference type="InParanoid" id="A0A1U8AG76"/>
<dbReference type="eggNOG" id="ENOG502S5AC">
    <property type="taxonomic scope" value="Eukaryota"/>
</dbReference>
<proteinExistence type="predicted"/>
<feature type="chain" id="PRO_5010531695" evidence="2">
    <location>
        <begin position="23"/>
        <end position="393"/>
    </location>
</feature>
<dbReference type="STRING" id="4432.A0A1U8AG76"/>
<reference evidence="4" key="1">
    <citation type="submission" date="2025-08" db="UniProtKB">
        <authorList>
            <consortium name="RefSeq"/>
        </authorList>
    </citation>
    <scope>IDENTIFICATION</scope>
</reference>
<dbReference type="KEGG" id="nnu:104604080"/>
<dbReference type="RefSeq" id="XP_010266614.1">
    <property type="nucleotide sequence ID" value="XM_010268312.2"/>
</dbReference>
<gene>
    <name evidence="4" type="primary">LOC104604080</name>
</gene>
<accession>A0A1U8AG76</accession>
<feature type="signal peptide" evidence="2">
    <location>
        <begin position="1"/>
        <end position="22"/>
    </location>
</feature>
<keyword evidence="2" id="KW-0732">Signal</keyword>